<evidence type="ECO:0000313" key="6">
    <source>
        <dbReference type="Proteomes" id="UP001140091"/>
    </source>
</evidence>
<comment type="subcellular location">
    <subcellularLocation>
        <location evidence="1">Nucleus</location>
    </subcellularLocation>
</comment>
<dbReference type="OrthoDB" id="2593073at2759"/>
<evidence type="ECO:0000256" key="3">
    <source>
        <dbReference type="SAM" id="MobiDB-lite"/>
    </source>
</evidence>
<feature type="compositionally biased region" description="Pro residues" evidence="3">
    <location>
        <begin position="1"/>
        <end position="15"/>
    </location>
</feature>
<dbReference type="Gene3D" id="1.20.5.170">
    <property type="match status" value="1"/>
</dbReference>
<feature type="region of interest" description="Disordered" evidence="3">
    <location>
        <begin position="110"/>
        <end position="147"/>
    </location>
</feature>
<dbReference type="PROSITE" id="PS00036">
    <property type="entry name" value="BZIP_BASIC"/>
    <property type="match status" value="1"/>
</dbReference>
<gene>
    <name evidence="5" type="ORF">H1R20_g14756</name>
</gene>
<dbReference type="CDD" id="cd14688">
    <property type="entry name" value="bZIP_YAP"/>
    <property type="match status" value="1"/>
</dbReference>
<keyword evidence="6" id="KW-1185">Reference proteome</keyword>
<proteinExistence type="predicted"/>
<dbReference type="GO" id="GO:0001228">
    <property type="term" value="F:DNA-binding transcription activator activity, RNA polymerase II-specific"/>
    <property type="evidence" value="ECO:0007669"/>
    <property type="project" value="TreeGrafter"/>
</dbReference>
<feature type="domain" description="BZIP" evidence="4">
    <location>
        <begin position="40"/>
        <end position="55"/>
    </location>
</feature>
<dbReference type="GO" id="GO:0000976">
    <property type="term" value="F:transcription cis-regulatory region binding"/>
    <property type="evidence" value="ECO:0007669"/>
    <property type="project" value="InterPro"/>
</dbReference>
<keyword evidence="2" id="KW-0539">Nucleus</keyword>
<dbReference type="PANTHER" id="PTHR40621:SF6">
    <property type="entry name" value="AP-1-LIKE TRANSCRIPTION FACTOR YAP1-RELATED"/>
    <property type="match status" value="1"/>
</dbReference>
<accession>A0A9W8MAU8</accession>
<dbReference type="EMBL" id="JANBPK010001497">
    <property type="protein sequence ID" value="KAJ2922328.1"/>
    <property type="molecule type" value="Genomic_DNA"/>
</dbReference>
<dbReference type="InterPro" id="IPR046347">
    <property type="entry name" value="bZIP_sf"/>
</dbReference>
<comment type="caution">
    <text evidence="5">The sequence shown here is derived from an EMBL/GenBank/DDBJ whole genome shotgun (WGS) entry which is preliminary data.</text>
</comment>
<protein>
    <recommendedName>
        <fullName evidence="4">BZIP domain-containing protein</fullName>
    </recommendedName>
</protein>
<feature type="compositionally biased region" description="Basic and acidic residues" evidence="3">
    <location>
        <begin position="40"/>
        <end position="58"/>
    </location>
</feature>
<evidence type="ECO:0000259" key="4">
    <source>
        <dbReference type="PROSITE" id="PS00036"/>
    </source>
</evidence>
<dbReference type="InterPro" id="IPR004827">
    <property type="entry name" value="bZIP"/>
</dbReference>
<dbReference type="SUPFAM" id="SSF57959">
    <property type="entry name" value="Leucine zipper domain"/>
    <property type="match status" value="1"/>
</dbReference>
<sequence length="147" mass="15824">MPQPQPGAPQQPPQAVPAQTRGPEDGGAGANGGRALSNSKRAEQNRKAQRAFRERRDQHVKYLESRSQLLDAALQSADEANRRWEECRALVDQLRVENAALRAALSQATLITPGPPPAAPFEDQNKAAANAEAKTDGAPTLAEQKNE</sequence>
<evidence type="ECO:0000256" key="2">
    <source>
        <dbReference type="ARBA" id="ARBA00023242"/>
    </source>
</evidence>
<feature type="non-terminal residue" evidence="5">
    <location>
        <position position="147"/>
    </location>
</feature>
<organism evidence="5 6">
    <name type="scientific">Candolleomyces eurysporus</name>
    <dbReference type="NCBI Taxonomy" id="2828524"/>
    <lineage>
        <taxon>Eukaryota</taxon>
        <taxon>Fungi</taxon>
        <taxon>Dikarya</taxon>
        <taxon>Basidiomycota</taxon>
        <taxon>Agaricomycotina</taxon>
        <taxon>Agaricomycetes</taxon>
        <taxon>Agaricomycetidae</taxon>
        <taxon>Agaricales</taxon>
        <taxon>Agaricineae</taxon>
        <taxon>Psathyrellaceae</taxon>
        <taxon>Candolleomyces</taxon>
    </lineage>
</organism>
<reference evidence="5" key="1">
    <citation type="submission" date="2022-06" db="EMBL/GenBank/DDBJ databases">
        <title>Genome Sequence of Candolleomyces eurysporus.</title>
        <authorList>
            <person name="Buettner E."/>
        </authorList>
    </citation>
    <scope>NUCLEOTIDE SEQUENCE</scope>
    <source>
        <strain evidence="5">VTCC 930004</strain>
    </source>
</reference>
<dbReference type="AlphaFoldDB" id="A0A9W8MAU8"/>
<name>A0A9W8MAU8_9AGAR</name>
<evidence type="ECO:0000256" key="1">
    <source>
        <dbReference type="ARBA" id="ARBA00004123"/>
    </source>
</evidence>
<dbReference type="InterPro" id="IPR050936">
    <property type="entry name" value="AP-1-like"/>
</dbReference>
<dbReference type="PANTHER" id="PTHR40621">
    <property type="entry name" value="TRANSCRIPTION FACTOR KAPC-RELATED"/>
    <property type="match status" value="1"/>
</dbReference>
<feature type="region of interest" description="Disordered" evidence="3">
    <location>
        <begin position="1"/>
        <end position="58"/>
    </location>
</feature>
<dbReference type="GO" id="GO:0090575">
    <property type="term" value="C:RNA polymerase II transcription regulator complex"/>
    <property type="evidence" value="ECO:0007669"/>
    <property type="project" value="TreeGrafter"/>
</dbReference>
<dbReference type="Proteomes" id="UP001140091">
    <property type="component" value="Unassembled WGS sequence"/>
</dbReference>
<evidence type="ECO:0000313" key="5">
    <source>
        <dbReference type="EMBL" id="KAJ2922328.1"/>
    </source>
</evidence>